<dbReference type="RefSeq" id="WP_108621868.1">
    <property type="nucleotide sequence ID" value="NZ_CP028901.1"/>
</dbReference>
<evidence type="ECO:0000313" key="5">
    <source>
        <dbReference type="Proteomes" id="UP000244571"/>
    </source>
</evidence>
<dbReference type="Gene3D" id="1.10.4100.10">
    <property type="entry name" value="2-methylcitrate dehydratase PrpD"/>
    <property type="match status" value="1"/>
</dbReference>
<organism evidence="4 5">
    <name type="scientific">Orrella marina</name>
    <dbReference type="NCBI Taxonomy" id="2163011"/>
    <lineage>
        <taxon>Bacteria</taxon>
        <taxon>Pseudomonadati</taxon>
        <taxon>Pseudomonadota</taxon>
        <taxon>Betaproteobacteria</taxon>
        <taxon>Burkholderiales</taxon>
        <taxon>Alcaligenaceae</taxon>
        <taxon>Orrella</taxon>
    </lineage>
</organism>
<dbReference type="InterPro" id="IPR045337">
    <property type="entry name" value="MmgE_PrpD_C"/>
</dbReference>
<evidence type="ECO:0000256" key="1">
    <source>
        <dbReference type="ARBA" id="ARBA00006174"/>
    </source>
</evidence>
<dbReference type="EMBL" id="CP028901">
    <property type="protein sequence ID" value="AWB34452.1"/>
    <property type="molecule type" value="Genomic_DNA"/>
</dbReference>
<keyword evidence="5" id="KW-1185">Reference proteome</keyword>
<dbReference type="InterPro" id="IPR042188">
    <property type="entry name" value="MmgE/PrpD_sf_2"/>
</dbReference>
<dbReference type="InterPro" id="IPR005656">
    <property type="entry name" value="MmgE_PrpD"/>
</dbReference>
<dbReference type="Proteomes" id="UP000244571">
    <property type="component" value="Chromosome"/>
</dbReference>
<gene>
    <name evidence="4" type="ORF">DBV39_12875</name>
</gene>
<dbReference type="Gene3D" id="3.30.1330.120">
    <property type="entry name" value="2-methylcitrate dehydratase PrpD"/>
    <property type="match status" value="1"/>
</dbReference>
<dbReference type="PANTHER" id="PTHR16943:SF8">
    <property type="entry name" value="2-METHYLCITRATE DEHYDRATASE"/>
    <property type="match status" value="1"/>
</dbReference>
<dbReference type="InterPro" id="IPR042183">
    <property type="entry name" value="MmgE/PrpD_sf_1"/>
</dbReference>
<dbReference type="KEGG" id="boz:DBV39_12875"/>
<evidence type="ECO:0000313" key="4">
    <source>
        <dbReference type="EMBL" id="AWB34452.1"/>
    </source>
</evidence>
<dbReference type="InterPro" id="IPR045336">
    <property type="entry name" value="MmgE_PrpD_N"/>
</dbReference>
<proteinExistence type="inferred from homology"/>
<dbReference type="Pfam" id="PF03972">
    <property type="entry name" value="MmgE_PrpD_N"/>
    <property type="match status" value="1"/>
</dbReference>
<protein>
    <submittedName>
        <fullName evidence="4">MmgE/PrpD family protein</fullName>
    </submittedName>
</protein>
<name>A0A2R4XKW8_9BURK</name>
<sequence length="456" mass="48733">MSQLTRALAQYVASPTFGDAQSEAFRIAKLGFVDTVGTMFAGCDEPVVKIVLKHLENRNESQDAPVPLAGLLKPSMVAACINATAGHALDYDDVAMAGHPSTVLVPAILAESHRLGRTGHEALVAYVVGYEVWSELVFRDPGKYHLKGWHPTGVLGTVAAAAAVASLNRLDVDQTSTSLAIAASMASGLVANFGTMTKPLHAGRAASNAIEAVQLAMLGLTAAPDAFEHKAGYLAALSPAGDVDRDSSPSRLGGRPRILETGLSIKRYPVCYSCHRSIDGAVKLVQEHDLKPSDVKSVTVTIGPAQASMLRNHTPRTGLEAKFSIEFAMASALVAREVGLRQLTDAFVLEPEVQAQFEKVRTEINNKPCPLEPTFSYTDRVVMHLHDGRTLDSGDIRFPLGNAENPMDEAGMRSKFLDCLASGRALGAVTKCDDETLYERLANLETQGDLKALFEA</sequence>
<dbReference type="OrthoDB" id="8680281at2"/>
<evidence type="ECO:0000259" key="3">
    <source>
        <dbReference type="Pfam" id="PF19305"/>
    </source>
</evidence>
<dbReference type="GO" id="GO:0016829">
    <property type="term" value="F:lyase activity"/>
    <property type="evidence" value="ECO:0007669"/>
    <property type="project" value="InterPro"/>
</dbReference>
<dbReference type="InterPro" id="IPR036148">
    <property type="entry name" value="MmgE/PrpD_sf"/>
</dbReference>
<comment type="similarity">
    <text evidence="1">Belongs to the PrpD family.</text>
</comment>
<evidence type="ECO:0000259" key="2">
    <source>
        <dbReference type="Pfam" id="PF03972"/>
    </source>
</evidence>
<dbReference type="AlphaFoldDB" id="A0A2R4XKW8"/>
<accession>A0A2R4XKW8</accession>
<dbReference type="SUPFAM" id="SSF103378">
    <property type="entry name" value="2-methylcitrate dehydratase PrpD"/>
    <property type="match status" value="1"/>
</dbReference>
<feature type="domain" description="MmgE/PrpD C-terminal" evidence="3">
    <location>
        <begin position="268"/>
        <end position="421"/>
    </location>
</feature>
<dbReference type="PANTHER" id="PTHR16943">
    <property type="entry name" value="2-METHYLCITRATE DEHYDRATASE-RELATED"/>
    <property type="match status" value="1"/>
</dbReference>
<reference evidence="4 5" key="1">
    <citation type="submission" date="2018-04" db="EMBL/GenBank/DDBJ databases">
        <title>Bordetella sp. HZ20 isolated from seawater.</title>
        <authorList>
            <person name="Sun C."/>
        </authorList>
    </citation>
    <scope>NUCLEOTIDE SEQUENCE [LARGE SCALE GENOMIC DNA]</scope>
    <source>
        <strain evidence="4 5">HZ20</strain>
    </source>
</reference>
<dbReference type="Pfam" id="PF19305">
    <property type="entry name" value="MmgE_PrpD_C"/>
    <property type="match status" value="1"/>
</dbReference>
<feature type="domain" description="MmgE/PrpD N-terminal" evidence="2">
    <location>
        <begin position="7"/>
        <end position="243"/>
    </location>
</feature>